<dbReference type="PANTHER" id="PTHR13384">
    <property type="entry name" value="G PATCH DOMAIN-CONTAINING PROTEIN 1"/>
    <property type="match status" value="1"/>
</dbReference>
<feature type="domain" description="G patch" evidence="2">
    <location>
        <begin position="39"/>
        <end position="118"/>
    </location>
</feature>
<sequence>MDSDEEDFVFYGTPIDREEDITRRKKKAVAEASGQLRTLPPWKQEVRDEEGRRRFHGAFTGGFSAGYYNSAGSKEGWTPQSFTSSRKSKAEFKQQSIFDFLDDDEKAELEDQSLGTSMQFDTFGSTAAELARKQAQKEQQQRPSVIPGPVPDEIILPATDSIGVKLLLKMGWRHGHSIKNGHTNSLYDARREARKAFLALSSDDTKAQTAECDLGEGDTEIVTEIPTGDDNQFSKNTSVYVLNPKQDLNGLGYDPYKHAPEFREKKRSRLSGERELGRKKPFSMKDTLFGFTSGRVAPGFGVGALEDLDAEDEDVYASVYDFEDTYVQEIEETSVLTIDNKKSIVKEHGDLPGFKVAANSDYQLAR</sequence>
<dbReference type="Pfam" id="PF07713">
    <property type="entry name" value="DUF1604"/>
    <property type="match status" value="1"/>
</dbReference>
<feature type="region of interest" description="Disordered" evidence="1">
    <location>
        <begin position="131"/>
        <end position="152"/>
    </location>
</feature>
<evidence type="ECO:0000313" key="4">
    <source>
        <dbReference type="Proteomes" id="UP001642360"/>
    </source>
</evidence>
<proteinExistence type="predicted"/>
<feature type="compositionally biased region" description="Basic and acidic residues" evidence="1">
    <location>
        <begin position="131"/>
        <end position="140"/>
    </location>
</feature>
<dbReference type="EMBL" id="CAUOFW020000203">
    <property type="protein sequence ID" value="CAK9133816.1"/>
    <property type="molecule type" value="Genomic_DNA"/>
</dbReference>
<dbReference type="InterPro" id="IPR011666">
    <property type="entry name" value="DUF1604"/>
</dbReference>
<name>A0ABC8QMH4_9AQUA</name>
<evidence type="ECO:0000256" key="1">
    <source>
        <dbReference type="SAM" id="MobiDB-lite"/>
    </source>
</evidence>
<reference evidence="3 4" key="1">
    <citation type="submission" date="2024-02" db="EMBL/GenBank/DDBJ databases">
        <authorList>
            <person name="Vignale AGUSTIN F."/>
            <person name="Sosa J E."/>
            <person name="Modenutti C."/>
        </authorList>
    </citation>
    <scope>NUCLEOTIDE SEQUENCE [LARGE SCALE GENOMIC DNA]</scope>
</reference>
<keyword evidence="4" id="KW-1185">Reference proteome</keyword>
<gene>
    <name evidence="3" type="ORF">ILEXP_LOCUS740</name>
</gene>
<organism evidence="3 4">
    <name type="scientific">Ilex paraguariensis</name>
    <name type="common">yerba mate</name>
    <dbReference type="NCBI Taxonomy" id="185542"/>
    <lineage>
        <taxon>Eukaryota</taxon>
        <taxon>Viridiplantae</taxon>
        <taxon>Streptophyta</taxon>
        <taxon>Embryophyta</taxon>
        <taxon>Tracheophyta</taxon>
        <taxon>Spermatophyta</taxon>
        <taxon>Magnoliopsida</taxon>
        <taxon>eudicotyledons</taxon>
        <taxon>Gunneridae</taxon>
        <taxon>Pentapetalae</taxon>
        <taxon>asterids</taxon>
        <taxon>campanulids</taxon>
        <taxon>Aquifoliales</taxon>
        <taxon>Aquifoliaceae</taxon>
        <taxon>Ilex</taxon>
    </lineage>
</organism>
<evidence type="ECO:0000313" key="3">
    <source>
        <dbReference type="EMBL" id="CAK9133816.1"/>
    </source>
</evidence>
<comment type="caution">
    <text evidence="3">The sequence shown here is derived from an EMBL/GenBank/DDBJ whole genome shotgun (WGS) entry which is preliminary data.</text>
</comment>
<dbReference type="Proteomes" id="UP001642360">
    <property type="component" value="Unassembled WGS sequence"/>
</dbReference>
<accession>A0ABC8QMH4</accession>
<protein>
    <recommendedName>
        <fullName evidence="2">G patch domain-containing protein</fullName>
    </recommendedName>
</protein>
<dbReference type="AlphaFoldDB" id="A0ABC8QMH4"/>
<evidence type="ECO:0000259" key="2">
    <source>
        <dbReference type="Pfam" id="PF07713"/>
    </source>
</evidence>
<dbReference type="PANTHER" id="PTHR13384:SF19">
    <property type="entry name" value="G PATCH DOMAIN-CONTAINING PROTEIN 1"/>
    <property type="match status" value="1"/>
</dbReference>